<comment type="caution">
    <text evidence="19">The sequence shown here is derived from an EMBL/GenBank/DDBJ whole genome shotgun (WGS) entry which is preliminary data.</text>
</comment>
<dbReference type="GO" id="GO:0043137">
    <property type="term" value="P:DNA replication, removal of RNA primer"/>
    <property type="evidence" value="ECO:0007669"/>
    <property type="project" value="UniProtKB-UniRule"/>
</dbReference>
<dbReference type="Proteomes" id="UP000192501">
    <property type="component" value="Unassembled WGS sequence"/>
</dbReference>
<evidence type="ECO:0000256" key="11">
    <source>
        <dbReference type="ARBA" id="ARBA00023204"/>
    </source>
</evidence>
<evidence type="ECO:0000256" key="2">
    <source>
        <dbReference type="ARBA" id="ARBA00022705"/>
    </source>
</evidence>
<dbReference type="GO" id="GO:0003677">
    <property type="term" value="F:DNA binding"/>
    <property type="evidence" value="ECO:0007669"/>
    <property type="project" value="UniProtKB-UniRule"/>
</dbReference>
<keyword evidence="2 16" id="KW-0235">DNA replication</keyword>
<dbReference type="InterPro" id="IPR006086">
    <property type="entry name" value="XPG-I_dom"/>
</dbReference>
<dbReference type="InterPro" id="IPR006084">
    <property type="entry name" value="XPG/Rad2"/>
</dbReference>
<evidence type="ECO:0000256" key="10">
    <source>
        <dbReference type="ARBA" id="ARBA00023128"/>
    </source>
</evidence>
<evidence type="ECO:0000256" key="1">
    <source>
        <dbReference type="ARBA" id="ARBA00022553"/>
    </source>
</evidence>
<evidence type="ECO:0000259" key="18">
    <source>
        <dbReference type="SMART" id="SM00485"/>
    </source>
</evidence>
<sequence>MGIKNLSKLLKEKCNIKNKKIEEYNGKKIAIDAPVALYQFLIAVRSEGNNLNVNNETTSHLIGIFYRTIRFVEAGITPLYVFDGMAPEMKMNELMKRKLKREEADKKLIEAKEAEDQELIEKYTKRNVKVEEKHILEAQKLLTLLGIPWLIAESEAEAYCSFLCKKGYVDGVATEDMDALCFGCPILIRNLNAAIKSKFEIQEYNLNEILNSLSITMESFIDMCILLGCDYCSSIKNIGPKRAYDLITKYKDIESILEEIKENKTFDVEEKFNYEIARNLFKELGETGEEIDKKIRVNYESIDKIKIKEFLCDEKAFDETRVENGVNKIIKAKNKPKQLRLRFK</sequence>
<dbReference type="PANTHER" id="PTHR11081">
    <property type="entry name" value="FLAP ENDONUCLEASE FAMILY MEMBER"/>
    <property type="match status" value="1"/>
</dbReference>
<keyword evidence="3 16" id="KW-0540">Nuclease</keyword>
<dbReference type="GO" id="GO:0005730">
    <property type="term" value="C:nucleolus"/>
    <property type="evidence" value="ECO:0007669"/>
    <property type="project" value="UniProtKB-SubCell"/>
</dbReference>
<feature type="domain" description="XPG N-terminal" evidence="18">
    <location>
        <begin position="1"/>
        <end position="104"/>
    </location>
</feature>
<dbReference type="SMART" id="SM00279">
    <property type="entry name" value="HhH2"/>
    <property type="match status" value="1"/>
</dbReference>
<dbReference type="AlphaFoldDB" id="A0A1X0QLA9"/>
<keyword evidence="1 16" id="KW-0597">Phosphoprotein</keyword>
<dbReference type="HAMAP" id="MF_00614">
    <property type="entry name" value="Fen"/>
    <property type="match status" value="1"/>
</dbReference>
<dbReference type="Gene3D" id="3.40.50.1010">
    <property type="entry name" value="5'-nuclease"/>
    <property type="match status" value="1"/>
</dbReference>
<dbReference type="Pfam" id="PF00867">
    <property type="entry name" value="XPG_I"/>
    <property type="match status" value="1"/>
</dbReference>
<keyword evidence="5 16" id="KW-0255">Endonuclease</keyword>
<evidence type="ECO:0000256" key="6">
    <source>
        <dbReference type="ARBA" id="ARBA00022763"/>
    </source>
</evidence>
<comment type="cofactor">
    <cofactor evidence="16">
        <name>Mg(2+)</name>
        <dbReference type="ChEBI" id="CHEBI:18420"/>
    </cofactor>
    <text evidence="16">Binds 2 magnesium ions per subunit. They probably participate in the reaction catalyzed by the enzyme. May bind an additional third magnesium ion after substrate binding.</text>
</comment>
<evidence type="ECO:0000256" key="9">
    <source>
        <dbReference type="ARBA" id="ARBA00022842"/>
    </source>
</evidence>
<evidence type="ECO:0000259" key="17">
    <source>
        <dbReference type="SMART" id="SM00484"/>
    </source>
</evidence>
<evidence type="ECO:0000313" key="19">
    <source>
        <dbReference type="EMBL" id="ORE00581.1"/>
    </source>
</evidence>
<dbReference type="GO" id="GO:0005739">
    <property type="term" value="C:mitochondrion"/>
    <property type="evidence" value="ECO:0007669"/>
    <property type="project" value="UniProtKB-SubCell"/>
</dbReference>
<evidence type="ECO:0000313" key="20">
    <source>
        <dbReference type="Proteomes" id="UP000192501"/>
    </source>
</evidence>
<evidence type="ECO:0000256" key="14">
    <source>
        <dbReference type="ARBA" id="ARBA00034726"/>
    </source>
</evidence>
<keyword evidence="8 16" id="KW-0269">Exonuclease</keyword>
<dbReference type="InterPro" id="IPR019974">
    <property type="entry name" value="XPG_CS"/>
</dbReference>
<evidence type="ECO:0000256" key="5">
    <source>
        <dbReference type="ARBA" id="ARBA00022759"/>
    </source>
</evidence>
<dbReference type="SUPFAM" id="SSF88723">
    <property type="entry name" value="PIN domain-like"/>
    <property type="match status" value="1"/>
</dbReference>
<dbReference type="CDD" id="cd09901">
    <property type="entry name" value="H3TH_FEN1-like"/>
    <property type="match status" value="1"/>
</dbReference>
<dbReference type="InterPro" id="IPR023426">
    <property type="entry name" value="Flap_endonuc"/>
</dbReference>
<dbReference type="Pfam" id="PF00752">
    <property type="entry name" value="XPG_N"/>
    <property type="match status" value="1"/>
</dbReference>
<keyword evidence="6 16" id="KW-0227">DNA damage</keyword>
<keyword evidence="4 16" id="KW-0479">Metal-binding</keyword>
<dbReference type="FunFam" id="1.10.150.20:FF:000009">
    <property type="entry name" value="Flap endonuclease 1"/>
    <property type="match status" value="1"/>
</dbReference>
<keyword evidence="11 16" id="KW-0234">DNA repair</keyword>
<dbReference type="EC" id="3.1.-.-" evidence="16"/>
<name>A0A1X0QLA9_9MICR</name>
<dbReference type="PROSITE" id="PS00841">
    <property type="entry name" value="XPG_1"/>
    <property type="match status" value="1"/>
</dbReference>
<dbReference type="InterPro" id="IPR006085">
    <property type="entry name" value="XPG_DNA_repair_N"/>
</dbReference>
<dbReference type="FunFam" id="3.40.50.1010:FF:000016">
    <property type="entry name" value="Flap endonuclease 1"/>
    <property type="match status" value="1"/>
</dbReference>
<dbReference type="GO" id="GO:0000287">
    <property type="term" value="F:magnesium ion binding"/>
    <property type="evidence" value="ECO:0007669"/>
    <property type="project" value="UniProtKB-UniRule"/>
</dbReference>
<dbReference type="SUPFAM" id="SSF47807">
    <property type="entry name" value="5' to 3' exonuclease, C-terminal subdomain"/>
    <property type="match status" value="1"/>
</dbReference>
<dbReference type="InterPro" id="IPR008918">
    <property type="entry name" value="HhH2"/>
</dbReference>
<proteinExistence type="inferred from homology"/>
<dbReference type="VEuPathDB" id="MicrosporidiaDB:HERIO_1893"/>
<dbReference type="GO" id="GO:0017108">
    <property type="term" value="F:5'-flap endonuclease activity"/>
    <property type="evidence" value="ECO:0007669"/>
    <property type="project" value="UniProtKB-UniRule"/>
</dbReference>
<comment type="subcellular location">
    <subcellularLocation>
        <location evidence="16">Nucleus</location>
        <location evidence="16">Nucleolus</location>
    </subcellularLocation>
    <subcellularLocation>
        <location evidence="16">Nucleus</location>
        <location evidence="16">Nucleoplasm</location>
    </subcellularLocation>
    <subcellularLocation>
        <location evidence="16">Mitochondrion</location>
    </subcellularLocation>
    <text evidence="16">Resides mostly in the nucleoli and relocalizes to the nucleoplasm upon DNA damage.</text>
</comment>
<accession>A0A1X0QLA9</accession>
<dbReference type="VEuPathDB" id="MicrosporidiaDB:A0H76_2389"/>
<evidence type="ECO:0000256" key="16">
    <source>
        <dbReference type="HAMAP-Rule" id="MF_03140"/>
    </source>
</evidence>
<evidence type="ECO:0000256" key="7">
    <source>
        <dbReference type="ARBA" id="ARBA00022801"/>
    </source>
</evidence>
<dbReference type="PRINTS" id="PR00853">
    <property type="entry name" value="XPGRADSUPER"/>
</dbReference>
<keyword evidence="9 16" id="KW-0460">Magnesium</keyword>
<dbReference type="InterPro" id="IPR036279">
    <property type="entry name" value="5-3_exonuclease_C_sf"/>
</dbReference>
<comment type="function">
    <text evidence="13 16">Structure-specific nuclease with 5'-flap endonuclease and 5'-3' exonuclease activities involved in DNA replication and repair. During DNA replication, cleaves the 5'-overhanging flap structure that is generated by displacement synthesis when DNA polymerase encounters the 5'-end of a downstream Okazaki fragment. It enters the flap from the 5'-end and then tracks to cleave the flap base, leaving a nick for ligation. Also involved in the long patch base excision repair (LP-BER) pathway, by cleaving within the apurinic/apyrimidinic (AP) site-terminated flap. Acts as a genome stabilization factor that prevents flaps from equilibrating into structures that lead to duplications and deletions. Also possesses 5'-3' exonuclease activity on nicked or gapped double-stranded DNA, and exhibits RNase H activity. Also involved in replication and repair of rDNA and in repairing mitochondrial DNA.</text>
</comment>
<gene>
    <name evidence="19" type="primary">FEN1</name>
    <name evidence="19" type="ORF">A0H76_2389</name>
</gene>
<comment type="subunit">
    <text evidence="15">Interacts with PCNA1 and PCNA2. Three molecules of FEN1 bind to one PCNA trimer with each molecule binding to one PCNA monomer. PCNA stimulates the nuclease activity without altering cleavage specificity.</text>
</comment>
<evidence type="ECO:0000256" key="3">
    <source>
        <dbReference type="ARBA" id="ARBA00022722"/>
    </source>
</evidence>
<dbReference type="Gene3D" id="1.10.150.20">
    <property type="entry name" value="5' to 3' exonuclease, C-terminal subdomain"/>
    <property type="match status" value="1"/>
</dbReference>
<dbReference type="InterPro" id="IPR029060">
    <property type="entry name" value="PIN-like_dom_sf"/>
</dbReference>
<evidence type="ECO:0000256" key="8">
    <source>
        <dbReference type="ARBA" id="ARBA00022839"/>
    </source>
</evidence>
<reference evidence="19 20" key="1">
    <citation type="journal article" date="2017" name="Environ. Microbiol.">
        <title>Decay of the glycolytic pathway and adaptation to intranuclear parasitism within Enterocytozoonidae microsporidia.</title>
        <authorList>
            <person name="Wiredu Boakye D."/>
            <person name="Jaroenlak P."/>
            <person name="Prachumwat A."/>
            <person name="Williams T.A."/>
            <person name="Bateman K.S."/>
            <person name="Itsathitphaisarn O."/>
            <person name="Sritunyalucksana K."/>
            <person name="Paszkiewicz K.H."/>
            <person name="Moore K.A."/>
            <person name="Stentiford G.D."/>
            <person name="Williams B.A."/>
        </authorList>
    </citation>
    <scope>NUCLEOTIDE SEQUENCE [LARGE SCALE GENOMIC DNA]</scope>
    <source>
        <strain evidence="20">canceri</strain>
    </source>
</reference>
<dbReference type="CDD" id="cd09867">
    <property type="entry name" value="PIN_FEN1"/>
    <property type="match status" value="1"/>
</dbReference>
<evidence type="ECO:0000256" key="15">
    <source>
        <dbReference type="ARBA" id="ARBA00063178"/>
    </source>
</evidence>
<dbReference type="EMBL" id="LTAI01000007">
    <property type="protein sequence ID" value="ORE00581.1"/>
    <property type="molecule type" value="Genomic_DNA"/>
</dbReference>
<evidence type="ECO:0000256" key="13">
    <source>
        <dbReference type="ARBA" id="ARBA00029382"/>
    </source>
</evidence>
<protein>
    <recommendedName>
        <fullName evidence="16">Flap endonuclease 1</fullName>
        <shortName evidence="16">FEN-1</shortName>
        <ecNumber evidence="16">3.1.-.-</ecNumber>
    </recommendedName>
    <alternativeName>
        <fullName evidence="16">Flap structure-specific endonuclease 1</fullName>
    </alternativeName>
</protein>
<organism evidence="19 20">
    <name type="scientific">Hepatospora eriocheir</name>
    <dbReference type="NCBI Taxonomy" id="1081669"/>
    <lineage>
        <taxon>Eukaryota</taxon>
        <taxon>Fungi</taxon>
        <taxon>Fungi incertae sedis</taxon>
        <taxon>Microsporidia</taxon>
        <taxon>Hepatosporidae</taxon>
        <taxon>Hepatospora</taxon>
    </lineage>
</organism>
<dbReference type="GO" id="GO:0006284">
    <property type="term" value="P:base-excision repair"/>
    <property type="evidence" value="ECO:0007669"/>
    <property type="project" value="UniProtKB-UniRule"/>
</dbReference>
<comment type="similarity">
    <text evidence="14 16">Belongs to the XPG/RAD2 endonuclease family. FEN1 subfamily.</text>
</comment>
<dbReference type="SMART" id="SM00484">
    <property type="entry name" value="XPGI"/>
    <property type="match status" value="1"/>
</dbReference>
<dbReference type="PANTHER" id="PTHR11081:SF9">
    <property type="entry name" value="FLAP ENDONUCLEASE 1"/>
    <property type="match status" value="1"/>
</dbReference>
<dbReference type="GO" id="GO:0005654">
    <property type="term" value="C:nucleoplasm"/>
    <property type="evidence" value="ECO:0007669"/>
    <property type="project" value="UniProtKB-SubCell"/>
</dbReference>
<evidence type="ECO:0000256" key="4">
    <source>
        <dbReference type="ARBA" id="ARBA00022723"/>
    </source>
</evidence>
<evidence type="ECO:0000256" key="12">
    <source>
        <dbReference type="ARBA" id="ARBA00023242"/>
    </source>
</evidence>
<keyword evidence="12 16" id="KW-0539">Nucleus</keyword>
<dbReference type="GO" id="GO:0008409">
    <property type="term" value="F:5'-3' exonuclease activity"/>
    <property type="evidence" value="ECO:0007669"/>
    <property type="project" value="UniProtKB-UniRule"/>
</dbReference>
<keyword evidence="7 16" id="KW-0378">Hydrolase</keyword>
<feature type="domain" description="XPG-I" evidence="17">
    <location>
        <begin position="143"/>
        <end position="215"/>
    </location>
</feature>
<keyword evidence="10 16" id="KW-0496">Mitochondrion</keyword>
<dbReference type="SMART" id="SM00485">
    <property type="entry name" value="XPGN"/>
    <property type="match status" value="1"/>
</dbReference>